<dbReference type="SUPFAM" id="SSF47240">
    <property type="entry name" value="Ferritin-like"/>
    <property type="match status" value="1"/>
</dbReference>
<evidence type="ECO:0000256" key="1">
    <source>
        <dbReference type="SAM" id="SignalP"/>
    </source>
</evidence>
<dbReference type="AlphaFoldDB" id="A0A1L9S5Y0"/>
<dbReference type="VEuPathDB" id="FungiDB:ASPZODRAFT_137197"/>
<dbReference type="Pfam" id="PF13668">
    <property type="entry name" value="Ferritin_2"/>
    <property type="match status" value="1"/>
</dbReference>
<dbReference type="InterPro" id="IPR009078">
    <property type="entry name" value="Ferritin-like_SF"/>
</dbReference>
<feature type="chain" id="PRO_5012905687" evidence="1">
    <location>
        <begin position="20"/>
        <end position="361"/>
    </location>
</feature>
<dbReference type="CDD" id="cd00657">
    <property type="entry name" value="Ferritin_like"/>
    <property type="match status" value="1"/>
</dbReference>
<name>A0A1L9S5Y0_9EURO</name>
<organism evidence="2 3">
    <name type="scientific">Penicilliopsis zonata CBS 506.65</name>
    <dbReference type="NCBI Taxonomy" id="1073090"/>
    <lineage>
        <taxon>Eukaryota</taxon>
        <taxon>Fungi</taxon>
        <taxon>Dikarya</taxon>
        <taxon>Ascomycota</taxon>
        <taxon>Pezizomycotina</taxon>
        <taxon>Eurotiomycetes</taxon>
        <taxon>Eurotiomycetidae</taxon>
        <taxon>Eurotiales</taxon>
        <taxon>Aspergillaceae</taxon>
        <taxon>Penicilliopsis</taxon>
    </lineage>
</organism>
<gene>
    <name evidence="2" type="ORF">ASPZODRAFT_137197</name>
</gene>
<dbReference type="OrthoDB" id="1001765at2759"/>
<dbReference type="GeneID" id="34610708"/>
<sequence>MHFQPTLVASLAIALPALALPTSSSASQASLQTAVPGESSLFVNYQGKNTPLAAEYLRAIPATGSGPAGADDLLFQNLLAAEWAIYSFYQLGAEMFDASDFPDPYPNTTYERLVQIRDNEAGHVRIFQDQISNNSVTPGPCQYNYNETIQGDPVSYLALQVFLEVSSMAFLTGLINQASLNISKSALVAIGQVESRHNTWALIDAWDVNPFSGPSDTIYPYPNQILDSTNTFIVDGSCPSINPIYPDPRQNLPQLSFNKTGTTGTPGSEIQIVFKQADNQPSFDADTDYYAVFYHGLDTISVPFDTSSNTTTIPAEFDKEASIIIVNIADEKGAPTQESVVAGPLIILEQPGDLTLEINTA</sequence>
<dbReference type="EMBL" id="KV878358">
    <property type="protein sequence ID" value="OJJ42579.1"/>
    <property type="molecule type" value="Genomic_DNA"/>
</dbReference>
<dbReference type="STRING" id="1073090.A0A1L9S5Y0"/>
<reference evidence="3" key="1">
    <citation type="journal article" date="2017" name="Genome Biol.">
        <title>Comparative genomics reveals high biological diversity and specific adaptations in the industrially and medically important fungal genus Aspergillus.</title>
        <authorList>
            <person name="de Vries R.P."/>
            <person name="Riley R."/>
            <person name="Wiebenga A."/>
            <person name="Aguilar-Osorio G."/>
            <person name="Amillis S."/>
            <person name="Uchima C.A."/>
            <person name="Anderluh G."/>
            <person name="Asadollahi M."/>
            <person name="Askin M."/>
            <person name="Barry K."/>
            <person name="Battaglia E."/>
            <person name="Bayram O."/>
            <person name="Benocci T."/>
            <person name="Braus-Stromeyer S.A."/>
            <person name="Caldana C."/>
            <person name="Canovas D."/>
            <person name="Cerqueira G.C."/>
            <person name="Chen F."/>
            <person name="Chen W."/>
            <person name="Choi C."/>
            <person name="Clum A."/>
            <person name="Dos Santos R.A."/>
            <person name="Damasio A.R."/>
            <person name="Diallinas G."/>
            <person name="Emri T."/>
            <person name="Fekete E."/>
            <person name="Flipphi M."/>
            <person name="Freyberg S."/>
            <person name="Gallo A."/>
            <person name="Gournas C."/>
            <person name="Habgood R."/>
            <person name="Hainaut M."/>
            <person name="Harispe M.L."/>
            <person name="Henrissat B."/>
            <person name="Hilden K.S."/>
            <person name="Hope R."/>
            <person name="Hossain A."/>
            <person name="Karabika E."/>
            <person name="Karaffa L."/>
            <person name="Karanyi Z."/>
            <person name="Krasevec N."/>
            <person name="Kuo A."/>
            <person name="Kusch H."/>
            <person name="LaButti K."/>
            <person name="Lagendijk E.L."/>
            <person name="Lapidus A."/>
            <person name="Levasseur A."/>
            <person name="Lindquist E."/>
            <person name="Lipzen A."/>
            <person name="Logrieco A.F."/>
            <person name="MacCabe A."/>
            <person name="Maekelae M.R."/>
            <person name="Malavazi I."/>
            <person name="Melin P."/>
            <person name="Meyer V."/>
            <person name="Mielnichuk N."/>
            <person name="Miskei M."/>
            <person name="Molnar A.P."/>
            <person name="Mule G."/>
            <person name="Ngan C.Y."/>
            <person name="Orejas M."/>
            <person name="Orosz E."/>
            <person name="Ouedraogo J.P."/>
            <person name="Overkamp K.M."/>
            <person name="Park H.-S."/>
            <person name="Perrone G."/>
            <person name="Piumi F."/>
            <person name="Punt P.J."/>
            <person name="Ram A.F."/>
            <person name="Ramon A."/>
            <person name="Rauscher S."/>
            <person name="Record E."/>
            <person name="Riano-Pachon D.M."/>
            <person name="Robert V."/>
            <person name="Roehrig J."/>
            <person name="Ruller R."/>
            <person name="Salamov A."/>
            <person name="Salih N.S."/>
            <person name="Samson R.A."/>
            <person name="Sandor E."/>
            <person name="Sanguinetti M."/>
            <person name="Schuetze T."/>
            <person name="Sepcic K."/>
            <person name="Shelest E."/>
            <person name="Sherlock G."/>
            <person name="Sophianopoulou V."/>
            <person name="Squina F.M."/>
            <person name="Sun H."/>
            <person name="Susca A."/>
            <person name="Todd R.B."/>
            <person name="Tsang A."/>
            <person name="Unkles S.E."/>
            <person name="van de Wiele N."/>
            <person name="van Rossen-Uffink D."/>
            <person name="Oliveira J.V."/>
            <person name="Vesth T.C."/>
            <person name="Visser J."/>
            <person name="Yu J.-H."/>
            <person name="Zhou M."/>
            <person name="Andersen M.R."/>
            <person name="Archer D.B."/>
            <person name="Baker S.E."/>
            <person name="Benoit I."/>
            <person name="Brakhage A.A."/>
            <person name="Braus G.H."/>
            <person name="Fischer R."/>
            <person name="Frisvad J.C."/>
            <person name="Goldman G.H."/>
            <person name="Houbraken J."/>
            <person name="Oakley B."/>
            <person name="Pocsi I."/>
            <person name="Scazzocchio C."/>
            <person name="Seiboth B."/>
            <person name="vanKuyk P.A."/>
            <person name="Wortman J."/>
            <person name="Dyer P.S."/>
            <person name="Grigoriev I.V."/>
        </authorList>
    </citation>
    <scope>NUCLEOTIDE SEQUENCE [LARGE SCALE GENOMIC DNA]</scope>
    <source>
        <strain evidence="3">CBS 506.65</strain>
    </source>
</reference>
<protein>
    <submittedName>
        <fullName evidence="2">Uncharacterized protein</fullName>
    </submittedName>
</protein>
<dbReference type="Proteomes" id="UP000184188">
    <property type="component" value="Unassembled WGS sequence"/>
</dbReference>
<keyword evidence="1" id="KW-0732">Signal</keyword>
<keyword evidence="3" id="KW-1185">Reference proteome</keyword>
<feature type="signal peptide" evidence="1">
    <location>
        <begin position="1"/>
        <end position="19"/>
    </location>
</feature>
<evidence type="ECO:0000313" key="2">
    <source>
        <dbReference type="EMBL" id="OJJ42579.1"/>
    </source>
</evidence>
<proteinExistence type="predicted"/>
<dbReference type="RefSeq" id="XP_022577089.1">
    <property type="nucleotide sequence ID" value="XM_022724243.1"/>
</dbReference>
<evidence type="ECO:0000313" key="3">
    <source>
        <dbReference type="Proteomes" id="UP000184188"/>
    </source>
</evidence>
<accession>A0A1L9S5Y0</accession>